<organism evidence="2 3">
    <name type="scientific">Dissostichus eleginoides</name>
    <name type="common">Patagonian toothfish</name>
    <name type="synonym">Dissostichus amissus</name>
    <dbReference type="NCBI Taxonomy" id="100907"/>
    <lineage>
        <taxon>Eukaryota</taxon>
        <taxon>Metazoa</taxon>
        <taxon>Chordata</taxon>
        <taxon>Craniata</taxon>
        <taxon>Vertebrata</taxon>
        <taxon>Euteleostomi</taxon>
        <taxon>Actinopterygii</taxon>
        <taxon>Neopterygii</taxon>
        <taxon>Teleostei</taxon>
        <taxon>Neoteleostei</taxon>
        <taxon>Acanthomorphata</taxon>
        <taxon>Eupercaria</taxon>
        <taxon>Perciformes</taxon>
        <taxon>Notothenioidei</taxon>
        <taxon>Nototheniidae</taxon>
        <taxon>Dissostichus</taxon>
    </lineage>
</organism>
<evidence type="ECO:0000313" key="2">
    <source>
        <dbReference type="EMBL" id="KAK1880321.1"/>
    </source>
</evidence>
<keyword evidence="1" id="KW-0732">Signal</keyword>
<dbReference type="Proteomes" id="UP001228049">
    <property type="component" value="Unassembled WGS sequence"/>
</dbReference>
<feature type="chain" id="PRO_5042141760" evidence="1">
    <location>
        <begin position="31"/>
        <end position="115"/>
    </location>
</feature>
<keyword evidence="3" id="KW-1185">Reference proteome</keyword>
<sequence>MAVIHTDTTGSLAAILVSLLHLFLSGPVSDKDTCVLNSLSPSSFPIPPTPFAHTQLLFLAFIRFDTPHPPAIVRTRKGRMGLFVGTVLVVFACECGSEPPSNHKAVRPIMSAVRL</sequence>
<reference evidence="2" key="1">
    <citation type="submission" date="2023-04" db="EMBL/GenBank/DDBJ databases">
        <title>Chromosome-level genome of Chaenocephalus aceratus.</title>
        <authorList>
            <person name="Park H."/>
        </authorList>
    </citation>
    <scope>NUCLEOTIDE SEQUENCE</scope>
    <source>
        <strain evidence="2">DE</strain>
        <tissue evidence="2">Muscle</tissue>
    </source>
</reference>
<feature type="signal peptide" evidence="1">
    <location>
        <begin position="1"/>
        <end position="30"/>
    </location>
</feature>
<proteinExistence type="predicted"/>
<protein>
    <submittedName>
        <fullName evidence="2">Pantetheinase</fullName>
    </submittedName>
</protein>
<accession>A0AAD9BBT2</accession>
<evidence type="ECO:0000256" key="1">
    <source>
        <dbReference type="SAM" id="SignalP"/>
    </source>
</evidence>
<evidence type="ECO:0000313" key="3">
    <source>
        <dbReference type="Proteomes" id="UP001228049"/>
    </source>
</evidence>
<comment type="caution">
    <text evidence="2">The sequence shown here is derived from an EMBL/GenBank/DDBJ whole genome shotgun (WGS) entry which is preliminary data.</text>
</comment>
<gene>
    <name evidence="2" type="ORF">KUDE01_025849</name>
</gene>
<dbReference type="AlphaFoldDB" id="A0AAD9BBT2"/>
<name>A0AAD9BBT2_DISEL</name>
<dbReference type="EMBL" id="JASDAP010000025">
    <property type="protein sequence ID" value="KAK1880321.1"/>
    <property type="molecule type" value="Genomic_DNA"/>
</dbReference>